<keyword evidence="3" id="KW-1185">Reference proteome</keyword>
<dbReference type="Proteomes" id="UP001642409">
    <property type="component" value="Unassembled WGS sequence"/>
</dbReference>
<name>A0AA86QB31_9EUKA</name>
<evidence type="ECO:0000313" key="2">
    <source>
        <dbReference type="EMBL" id="CAL6048129.1"/>
    </source>
</evidence>
<proteinExistence type="predicted"/>
<evidence type="ECO:0000313" key="3">
    <source>
        <dbReference type="Proteomes" id="UP001642409"/>
    </source>
</evidence>
<dbReference type="EMBL" id="CATOUU010000841">
    <property type="protein sequence ID" value="CAI9953736.1"/>
    <property type="molecule type" value="Genomic_DNA"/>
</dbReference>
<accession>A0AA86QB31</accession>
<dbReference type="AlphaFoldDB" id="A0AA86QB31"/>
<organism evidence="1">
    <name type="scientific">Hexamita inflata</name>
    <dbReference type="NCBI Taxonomy" id="28002"/>
    <lineage>
        <taxon>Eukaryota</taxon>
        <taxon>Metamonada</taxon>
        <taxon>Diplomonadida</taxon>
        <taxon>Hexamitidae</taxon>
        <taxon>Hexamitinae</taxon>
        <taxon>Hexamita</taxon>
    </lineage>
</organism>
<sequence length="186" mass="22336">MYMLHNYKNQLYNKKSYKSFELKQYQKFCLKTKQTFTTVRFYRHTNQILINFGGFIVSEPTYLSKLRIRKRILFGKITLENKVCLKLLFGINYHLLSQHRLNMNSTHSILYESTNFVTADSQQDSGQYQIILLNNQLNVRSNDQQNAKQDLIKNSKMFEVDHVSKMMQNVYNQWTRCSEQYQNVSW</sequence>
<dbReference type="EMBL" id="CAXDID020000174">
    <property type="protein sequence ID" value="CAL6048129.1"/>
    <property type="molecule type" value="Genomic_DNA"/>
</dbReference>
<protein>
    <submittedName>
        <fullName evidence="2">Hypothetical_protein</fullName>
    </submittedName>
</protein>
<reference evidence="1" key="1">
    <citation type="submission" date="2023-06" db="EMBL/GenBank/DDBJ databases">
        <authorList>
            <person name="Kurt Z."/>
        </authorList>
    </citation>
    <scope>NUCLEOTIDE SEQUENCE</scope>
</reference>
<reference evidence="2 3" key="2">
    <citation type="submission" date="2024-07" db="EMBL/GenBank/DDBJ databases">
        <authorList>
            <person name="Akdeniz Z."/>
        </authorList>
    </citation>
    <scope>NUCLEOTIDE SEQUENCE [LARGE SCALE GENOMIC DNA]</scope>
</reference>
<evidence type="ECO:0000313" key="1">
    <source>
        <dbReference type="EMBL" id="CAI9953736.1"/>
    </source>
</evidence>
<gene>
    <name evidence="1" type="ORF">HINF_LOCUS41381</name>
    <name evidence="2" type="ORF">HINF_LOCUS42540</name>
</gene>
<comment type="caution">
    <text evidence="1">The sequence shown here is derived from an EMBL/GenBank/DDBJ whole genome shotgun (WGS) entry which is preliminary data.</text>
</comment>